<dbReference type="InterPro" id="IPR003593">
    <property type="entry name" value="AAA+_ATPase"/>
</dbReference>
<accession>A0A3E4MPA0</accession>
<dbReference type="EMBL" id="QSQT01000041">
    <property type="protein sequence ID" value="RGK51593.1"/>
    <property type="molecule type" value="Genomic_DNA"/>
</dbReference>
<gene>
    <name evidence="6" type="ORF">DW653_16625</name>
    <name evidence="5" type="ORF">DXD04_15060</name>
</gene>
<evidence type="ECO:0000259" key="4">
    <source>
        <dbReference type="SMART" id="SM00382"/>
    </source>
</evidence>
<evidence type="ECO:0000313" key="8">
    <source>
        <dbReference type="Proteomes" id="UP000283485"/>
    </source>
</evidence>
<dbReference type="AlphaFoldDB" id="A0A3E4MPA0"/>
<dbReference type="InterPro" id="IPR047661">
    <property type="entry name" value="IstB"/>
</dbReference>
<dbReference type="PIRSF" id="PIRSF003073">
    <property type="entry name" value="DNAC_TnpB_IstB"/>
    <property type="match status" value="1"/>
</dbReference>
<name>A0A3E4MPA0_9BACT</name>
<dbReference type="NCBIfam" id="NF038214">
    <property type="entry name" value="IS21_help_AAA"/>
    <property type="match status" value="1"/>
</dbReference>
<dbReference type="Proteomes" id="UP000260862">
    <property type="component" value="Unassembled WGS sequence"/>
</dbReference>
<keyword evidence="7" id="KW-1185">Reference proteome</keyword>
<dbReference type="EMBL" id="QRHQ01000072">
    <property type="protein sequence ID" value="RHF82941.1"/>
    <property type="molecule type" value="Genomic_DNA"/>
</dbReference>
<proteinExistence type="inferred from homology"/>
<dbReference type="InterPro" id="IPR002611">
    <property type="entry name" value="IstB_ATP-bd"/>
</dbReference>
<comment type="similarity">
    <text evidence="1">Belongs to the IS21/IS1162 putative ATP-binding protein family.</text>
</comment>
<dbReference type="Proteomes" id="UP000283485">
    <property type="component" value="Unassembled WGS sequence"/>
</dbReference>
<evidence type="ECO:0000256" key="1">
    <source>
        <dbReference type="ARBA" id="ARBA00008059"/>
    </source>
</evidence>
<dbReference type="Pfam" id="PF01695">
    <property type="entry name" value="IstB_IS21"/>
    <property type="match status" value="1"/>
</dbReference>
<dbReference type="PANTHER" id="PTHR30050">
    <property type="entry name" value="CHROMOSOMAL REPLICATION INITIATOR PROTEIN DNAA"/>
    <property type="match status" value="1"/>
</dbReference>
<reference evidence="7 8" key="1">
    <citation type="submission" date="2018-08" db="EMBL/GenBank/DDBJ databases">
        <title>A genome reference for cultivated species of the human gut microbiota.</title>
        <authorList>
            <person name="Zou Y."/>
            <person name="Xue W."/>
            <person name="Luo G."/>
        </authorList>
    </citation>
    <scope>NUCLEOTIDE SEQUENCE [LARGE SCALE GENOMIC DNA]</scope>
    <source>
        <strain evidence="6 8">AM23-23</strain>
        <strain evidence="5 7">TF10-3AC</strain>
    </source>
</reference>
<dbReference type="SMART" id="SM00382">
    <property type="entry name" value="AAA"/>
    <property type="match status" value="1"/>
</dbReference>
<evidence type="ECO:0000313" key="6">
    <source>
        <dbReference type="EMBL" id="RHF82941.1"/>
    </source>
</evidence>
<dbReference type="InterPro" id="IPR027417">
    <property type="entry name" value="P-loop_NTPase"/>
</dbReference>
<organism evidence="5 7">
    <name type="scientific">Phocaeicola plebeius</name>
    <dbReference type="NCBI Taxonomy" id="310297"/>
    <lineage>
        <taxon>Bacteria</taxon>
        <taxon>Pseudomonadati</taxon>
        <taxon>Bacteroidota</taxon>
        <taxon>Bacteroidia</taxon>
        <taxon>Bacteroidales</taxon>
        <taxon>Bacteroidaceae</taxon>
        <taxon>Phocaeicola</taxon>
    </lineage>
</organism>
<evidence type="ECO:0000256" key="3">
    <source>
        <dbReference type="ARBA" id="ARBA00022840"/>
    </source>
</evidence>
<dbReference type="InterPro" id="IPR028350">
    <property type="entry name" value="DNAC/IstB-like"/>
</dbReference>
<dbReference type="CDD" id="cd00009">
    <property type="entry name" value="AAA"/>
    <property type="match status" value="1"/>
</dbReference>
<protein>
    <recommendedName>
        <fullName evidence="4">AAA+ ATPase domain-containing protein</fullName>
    </recommendedName>
</protein>
<evidence type="ECO:0000313" key="7">
    <source>
        <dbReference type="Proteomes" id="UP000260862"/>
    </source>
</evidence>
<sequence length="242" mass="27569">MIMSNETERTLHELKLPGMASCWSSLEETHQLDKLTLREGMQIMLQYERDTRGNNRIQRLIKNAGFRLRASMEELETDTARGIQACSAADLATGNYITGGMTVIITGPAGTGKSYFACALGDRACRNGRKVLYFTMNMLIENLKLAHLEGRETNFFRKLNAHDLLIIDDFGMVKLDGQIQHDFEQIIDDRYNRKALILASQLPVADWYDVFQSELIAEACLDRIVHKAIKFDLKGESLRKKY</sequence>
<dbReference type="GO" id="GO:0005524">
    <property type="term" value="F:ATP binding"/>
    <property type="evidence" value="ECO:0007669"/>
    <property type="project" value="UniProtKB-KW"/>
</dbReference>
<evidence type="ECO:0000256" key="2">
    <source>
        <dbReference type="ARBA" id="ARBA00022741"/>
    </source>
</evidence>
<dbReference type="PANTHER" id="PTHR30050:SF4">
    <property type="entry name" value="ATP-BINDING PROTEIN RV3427C IN INSERTION SEQUENCE-RELATED"/>
    <property type="match status" value="1"/>
</dbReference>
<feature type="domain" description="AAA+ ATPase" evidence="4">
    <location>
        <begin position="99"/>
        <end position="230"/>
    </location>
</feature>
<dbReference type="GO" id="GO:0006260">
    <property type="term" value="P:DNA replication"/>
    <property type="evidence" value="ECO:0007669"/>
    <property type="project" value="TreeGrafter"/>
</dbReference>
<keyword evidence="2" id="KW-0547">Nucleotide-binding</keyword>
<dbReference type="SUPFAM" id="SSF52540">
    <property type="entry name" value="P-loop containing nucleoside triphosphate hydrolases"/>
    <property type="match status" value="1"/>
</dbReference>
<dbReference type="Gene3D" id="3.40.50.300">
    <property type="entry name" value="P-loop containing nucleotide triphosphate hydrolases"/>
    <property type="match status" value="1"/>
</dbReference>
<comment type="caution">
    <text evidence="5">The sequence shown here is derived from an EMBL/GenBank/DDBJ whole genome shotgun (WGS) entry which is preliminary data.</text>
</comment>
<keyword evidence="3" id="KW-0067">ATP-binding</keyword>
<evidence type="ECO:0000313" key="5">
    <source>
        <dbReference type="EMBL" id="RGK51593.1"/>
    </source>
</evidence>